<proteinExistence type="predicted"/>
<dbReference type="InterPro" id="IPR006600">
    <property type="entry name" value="HTH_CenpB_DNA-bd_dom"/>
</dbReference>
<feature type="signal peptide" evidence="3">
    <location>
        <begin position="1"/>
        <end position="21"/>
    </location>
</feature>
<dbReference type="Pfam" id="PF03221">
    <property type="entry name" value="HTH_Tnp_Tc5"/>
    <property type="match status" value="1"/>
</dbReference>
<evidence type="ECO:0000313" key="6">
    <source>
        <dbReference type="Proteomes" id="UP000821866"/>
    </source>
</evidence>
<dbReference type="PROSITE" id="PS51253">
    <property type="entry name" value="HTH_CENPB"/>
    <property type="match status" value="1"/>
</dbReference>
<dbReference type="GO" id="GO:0005634">
    <property type="term" value="C:nucleus"/>
    <property type="evidence" value="ECO:0007669"/>
    <property type="project" value="UniProtKB-SubCell"/>
</dbReference>
<reference evidence="5" key="2">
    <citation type="submission" date="2021-09" db="EMBL/GenBank/DDBJ databases">
        <authorList>
            <person name="Jia N."/>
            <person name="Wang J."/>
            <person name="Shi W."/>
            <person name="Du L."/>
            <person name="Sun Y."/>
            <person name="Zhan W."/>
            <person name="Jiang J."/>
            <person name="Wang Q."/>
            <person name="Zhang B."/>
            <person name="Ji P."/>
            <person name="Sakyi L.B."/>
            <person name="Cui X."/>
            <person name="Yuan T."/>
            <person name="Jiang B."/>
            <person name="Yang W."/>
            <person name="Lam T.T.-Y."/>
            <person name="Chang Q."/>
            <person name="Ding S."/>
            <person name="Wang X."/>
            <person name="Zhu J."/>
            <person name="Ruan X."/>
            <person name="Zhao L."/>
            <person name="Wei J."/>
            <person name="Que T."/>
            <person name="Du C."/>
            <person name="Cheng J."/>
            <person name="Dai P."/>
            <person name="Han X."/>
            <person name="Huang E."/>
            <person name="Gao Y."/>
            <person name="Liu J."/>
            <person name="Shao H."/>
            <person name="Ye R."/>
            <person name="Li L."/>
            <person name="Wei W."/>
            <person name="Wang X."/>
            <person name="Wang C."/>
            <person name="Huo Q."/>
            <person name="Li W."/>
            <person name="Guo W."/>
            <person name="Chen H."/>
            <person name="Chen S."/>
            <person name="Zhou L."/>
            <person name="Zhou L."/>
            <person name="Ni X."/>
            <person name="Tian J."/>
            <person name="Zhou Y."/>
            <person name="Sheng Y."/>
            <person name="Liu T."/>
            <person name="Pan Y."/>
            <person name="Xia L."/>
            <person name="Li J."/>
            <person name="Zhao F."/>
            <person name="Cao W."/>
        </authorList>
    </citation>
    <scope>NUCLEOTIDE SEQUENCE</scope>
    <source>
        <strain evidence="5">Rmic-2018</strain>
        <tissue evidence="5">Larvae</tissue>
    </source>
</reference>
<evidence type="ECO:0000313" key="5">
    <source>
        <dbReference type="EMBL" id="KAH8032696.1"/>
    </source>
</evidence>
<gene>
    <name evidence="5" type="ORF">HPB51_001380</name>
</gene>
<dbReference type="EMBL" id="JABSTU010000004">
    <property type="protein sequence ID" value="KAH8032696.1"/>
    <property type="molecule type" value="Genomic_DNA"/>
</dbReference>
<comment type="caution">
    <text evidence="5">The sequence shown here is derived from an EMBL/GenBank/DDBJ whole genome shotgun (WGS) entry which is preliminary data.</text>
</comment>
<comment type="subcellular location">
    <subcellularLocation>
        <location evidence="1">Nucleus</location>
    </subcellularLocation>
</comment>
<evidence type="ECO:0000256" key="3">
    <source>
        <dbReference type="SAM" id="SignalP"/>
    </source>
</evidence>
<keyword evidence="6" id="KW-1185">Reference proteome</keyword>
<feature type="domain" description="HTH CENPB-type" evidence="4">
    <location>
        <begin position="66"/>
        <end position="135"/>
    </location>
</feature>
<keyword evidence="2" id="KW-0238">DNA-binding</keyword>
<evidence type="ECO:0000256" key="2">
    <source>
        <dbReference type="ARBA" id="ARBA00023125"/>
    </source>
</evidence>
<evidence type="ECO:0000256" key="1">
    <source>
        <dbReference type="ARBA" id="ARBA00004123"/>
    </source>
</evidence>
<dbReference type="Proteomes" id="UP000821866">
    <property type="component" value="Chromosome 2"/>
</dbReference>
<name>A0A9J6EF98_RHIMP</name>
<keyword evidence="3" id="KW-0732">Signal</keyword>
<protein>
    <recommendedName>
        <fullName evidence="4">HTH CENPB-type domain-containing protein</fullName>
    </recommendedName>
</protein>
<dbReference type="SUPFAM" id="SSF46689">
    <property type="entry name" value="Homeodomain-like"/>
    <property type="match status" value="1"/>
</dbReference>
<reference evidence="5" key="1">
    <citation type="journal article" date="2020" name="Cell">
        <title>Large-Scale Comparative Analyses of Tick Genomes Elucidate Their Genetic Diversity and Vector Capacities.</title>
        <authorList>
            <consortium name="Tick Genome and Microbiome Consortium (TIGMIC)"/>
            <person name="Jia N."/>
            <person name="Wang J."/>
            <person name="Shi W."/>
            <person name="Du L."/>
            <person name="Sun Y."/>
            <person name="Zhan W."/>
            <person name="Jiang J.F."/>
            <person name="Wang Q."/>
            <person name="Zhang B."/>
            <person name="Ji P."/>
            <person name="Bell-Sakyi L."/>
            <person name="Cui X.M."/>
            <person name="Yuan T.T."/>
            <person name="Jiang B.G."/>
            <person name="Yang W.F."/>
            <person name="Lam T.T."/>
            <person name="Chang Q.C."/>
            <person name="Ding S.J."/>
            <person name="Wang X.J."/>
            <person name="Zhu J.G."/>
            <person name="Ruan X.D."/>
            <person name="Zhao L."/>
            <person name="Wei J.T."/>
            <person name="Ye R.Z."/>
            <person name="Que T.C."/>
            <person name="Du C.H."/>
            <person name="Zhou Y.H."/>
            <person name="Cheng J.X."/>
            <person name="Dai P.F."/>
            <person name="Guo W.B."/>
            <person name="Han X.H."/>
            <person name="Huang E.J."/>
            <person name="Li L.F."/>
            <person name="Wei W."/>
            <person name="Gao Y.C."/>
            <person name="Liu J.Z."/>
            <person name="Shao H.Z."/>
            <person name="Wang X."/>
            <person name="Wang C.C."/>
            <person name="Yang T.C."/>
            <person name="Huo Q.B."/>
            <person name="Li W."/>
            <person name="Chen H.Y."/>
            <person name="Chen S.E."/>
            <person name="Zhou L.G."/>
            <person name="Ni X.B."/>
            <person name="Tian J.H."/>
            <person name="Sheng Y."/>
            <person name="Liu T."/>
            <person name="Pan Y.S."/>
            <person name="Xia L.Y."/>
            <person name="Li J."/>
            <person name="Zhao F."/>
            <person name="Cao W.C."/>
        </authorList>
    </citation>
    <scope>NUCLEOTIDE SEQUENCE</scope>
    <source>
        <strain evidence="5">Rmic-2018</strain>
    </source>
</reference>
<dbReference type="AlphaFoldDB" id="A0A9J6EF98"/>
<sequence length="145" mass="16098">MFVVLVCVVALLLPLKGTLDASSHPLLAYFSLSHKLKLVAAYILASVLQRTLGRSRKFRFRNPADTFLRIPSDVEGAGNRAAAEHFKRANKVPLCGRILQQKALEFACMLSHDNFKASPGWLSLFKARHDIVAKVISGRQQPSTR</sequence>
<dbReference type="GO" id="GO:0003677">
    <property type="term" value="F:DNA binding"/>
    <property type="evidence" value="ECO:0007669"/>
    <property type="project" value="UniProtKB-KW"/>
</dbReference>
<accession>A0A9J6EF98</accession>
<evidence type="ECO:0000259" key="4">
    <source>
        <dbReference type="PROSITE" id="PS51253"/>
    </source>
</evidence>
<organism evidence="5 6">
    <name type="scientific">Rhipicephalus microplus</name>
    <name type="common">Cattle tick</name>
    <name type="synonym">Boophilus microplus</name>
    <dbReference type="NCBI Taxonomy" id="6941"/>
    <lineage>
        <taxon>Eukaryota</taxon>
        <taxon>Metazoa</taxon>
        <taxon>Ecdysozoa</taxon>
        <taxon>Arthropoda</taxon>
        <taxon>Chelicerata</taxon>
        <taxon>Arachnida</taxon>
        <taxon>Acari</taxon>
        <taxon>Parasitiformes</taxon>
        <taxon>Ixodida</taxon>
        <taxon>Ixodoidea</taxon>
        <taxon>Ixodidae</taxon>
        <taxon>Rhipicephalinae</taxon>
        <taxon>Rhipicephalus</taxon>
        <taxon>Boophilus</taxon>
    </lineage>
</organism>
<feature type="chain" id="PRO_5039907739" description="HTH CENPB-type domain-containing protein" evidence="3">
    <location>
        <begin position="22"/>
        <end position="145"/>
    </location>
</feature>
<dbReference type="Gene3D" id="1.10.10.60">
    <property type="entry name" value="Homeodomain-like"/>
    <property type="match status" value="1"/>
</dbReference>
<dbReference type="InterPro" id="IPR009057">
    <property type="entry name" value="Homeodomain-like_sf"/>
</dbReference>
<dbReference type="SMART" id="SM00674">
    <property type="entry name" value="CENPB"/>
    <property type="match status" value="1"/>
</dbReference>